<keyword evidence="6" id="KW-0521">NADP</keyword>
<organism evidence="8 9">
    <name type="scientific">Aspergillus terreus</name>
    <dbReference type="NCBI Taxonomy" id="33178"/>
    <lineage>
        <taxon>Eukaryota</taxon>
        <taxon>Fungi</taxon>
        <taxon>Dikarya</taxon>
        <taxon>Ascomycota</taxon>
        <taxon>Pezizomycotina</taxon>
        <taxon>Eurotiomycetes</taxon>
        <taxon>Eurotiomycetidae</taxon>
        <taxon>Eurotiales</taxon>
        <taxon>Aspergillaceae</taxon>
        <taxon>Aspergillus</taxon>
        <taxon>Aspergillus subgen. Circumdati</taxon>
    </lineage>
</organism>
<reference evidence="8 9" key="1">
    <citation type="submission" date="2020-01" db="EMBL/GenBank/DDBJ databases">
        <title>Aspergillus terreus IFO 6365 whole genome shotgun sequence.</title>
        <authorList>
            <person name="Kanamasa S."/>
            <person name="Takahashi H."/>
        </authorList>
    </citation>
    <scope>NUCLEOTIDE SEQUENCE [LARGE SCALE GENOMIC DNA]</scope>
    <source>
        <strain evidence="8 9">IFO 6365</strain>
    </source>
</reference>
<comment type="caution">
    <text evidence="8">The sequence shown here is derived from an EMBL/GenBank/DDBJ whole genome shotgun (WGS) entry which is preliminary data.</text>
</comment>
<evidence type="ECO:0000256" key="1">
    <source>
        <dbReference type="ARBA" id="ARBA00001974"/>
    </source>
</evidence>
<comment type="pathway">
    <text evidence="2">Secondary metabolite biosynthesis; terpenoid biosynthesis.</text>
</comment>
<dbReference type="SUPFAM" id="SSF51905">
    <property type="entry name" value="FAD/NAD(P)-binding domain"/>
    <property type="match status" value="2"/>
</dbReference>
<evidence type="ECO:0000256" key="6">
    <source>
        <dbReference type="ARBA" id="ARBA00022857"/>
    </source>
</evidence>
<dbReference type="VEuPathDB" id="FungiDB:ATEG_07927"/>
<accession>A0A5M3Z8V3</accession>
<dbReference type="InterPro" id="IPR036188">
    <property type="entry name" value="FAD/NAD-bd_sf"/>
</dbReference>
<dbReference type="OrthoDB" id="66881at2759"/>
<evidence type="ECO:0000256" key="3">
    <source>
        <dbReference type="ARBA" id="ARBA00010139"/>
    </source>
</evidence>
<evidence type="ECO:0000256" key="4">
    <source>
        <dbReference type="ARBA" id="ARBA00022630"/>
    </source>
</evidence>
<dbReference type="PANTHER" id="PTHR43098">
    <property type="entry name" value="L-ORNITHINE N(5)-MONOOXYGENASE-RELATED"/>
    <property type="match status" value="1"/>
</dbReference>
<dbReference type="GO" id="GO:0004499">
    <property type="term" value="F:N,N-dimethylaniline monooxygenase activity"/>
    <property type="evidence" value="ECO:0007669"/>
    <property type="project" value="InterPro"/>
</dbReference>
<evidence type="ECO:0000256" key="2">
    <source>
        <dbReference type="ARBA" id="ARBA00004721"/>
    </source>
</evidence>
<dbReference type="Gene3D" id="3.50.50.60">
    <property type="entry name" value="FAD/NAD(P)-binding domain"/>
    <property type="match status" value="2"/>
</dbReference>
<dbReference type="Proteomes" id="UP000452235">
    <property type="component" value="Unassembled WGS sequence"/>
</dbReference>
<comment type="similarity">
    <text evidence="3">Belongs to the FAD-binding monooxygenase family.</text>
</comment>
<evidence type="ECO:0000313" key="8">
    <source>
        <dbReference type="EMBL" id="GFF19192.1"/>
    </source>
</evidence>
<proteinExistence type="inferred from homology"/>
<dbReference type="AlphaFoldDB" id="A0A5M3Z8V3"/>
<sequence>MGSILDDKARAEVEQRYELERAKQFQGRDVANVEITTSDKFKAFGRDPWVDDQTAHAHESTLLQDRHHRVLVLGAGFGGLLFAVKLIQSGVYTANDIVLLDTAGGFGGTWYWNRYPGLMCDIESYIYMPLLEETGYMPREKYVSGNELRQYAELIARKWGLADRAIFRTTLKSLQWDDQQHWWTARAYQDNSTDKPAPIELTADMVMLASGTFAGPKMPDFPNIARFQNPIFHTSRWDYACTGGSPENPELVNLRDKRVGLIGTGATAIQAVPQLSRWAKELVVFQRTPSSVDQRDNRPTDPIWWEKEIWSQGPGWQRRRMENFNAFTCNDPVVPDTNMVGDGWTNMQSFSILAGGKRSLDPGYLEEMSAHDVNRQERIRARVAQTVQDPTLAESLKPWYPGWCKRPCFHDEYLQAFNKPNVKLVDIRGRRIEEFTERGIVVDGTEHEFDVIVLSTGYTTTRMDPASRGDISIIGRNGTSLADKWHQRLATLHGVVTRDFPNLFFPGPSQAAACANQMYVLDQLSTHVGYIVSQAVRQQGRRSATRVTIEPSAQAEEAWAMEIMARARAMGAIVACTPGYFNGEGKAGKGGIEEQMSSARMAIWGEGITSYVQRIEDWRGEGKLEGLEVVAVEDVASGCPL</sequence>
<keyword evidence="7" id="KW-0560">Oxidoreductase</keyword>
<dbReference type="EMBL" id="BLJY01000009">
    <property type="protein sequence ID" value="GFF19192.1"/>
    <property type="molecule type" value="Genomic_DNA"/>
</dbReference>
<keyword evidence="5" id="KW-0274">FAD</keyword>
<dbReference type="InterPro" id="IPR050775">
    <property type="entry name" value="FAD-binding_Monooxygenases"/>
</dbReference>
<evidence type="ECO:0000256" key="5">
    <source>
        <dbReference type="ARBA" id="ARBA00022827"/>
    </source>
</evidence>
<protein>
    <submittedName>
        <fullName evidence="8">Uncharacterized protein</fullName>
    </submittedName>
</protein>
<comment type="cofactor">
    <cofactor evidence="1">
        <name>FAD</name>
        <dbReference type="ChEBI" id="CHEBI:57692"/>
    </cofactor>
</comment>
<evidence type="ECO:0000256" key="7">
    <source>
        <dbReference type="ARBA" id="ARBA00023002"/>
    </source>
</evidence>
<name>A0A5M3Z8V3_ASPTE</name>
<keyword evidence="9" id="KW-1185">Reference proteome</keyword>
<keyword evidence="4" id="KW-0285">Flavoprotein</keyword>
<dbReference type="GO" id="GO:0050660">
    <property type="term" value="F:flavin adenine dinucleotide binding"/>
    <property type="evidence" value="ECO:0007669"/>
    <property type="project" value="InterPro"/>
</dbReference>
<gene>
    <name evidence="8" type="ORF">ATEIFO6365_0009055500</name>
</gene>
<dbReference type="InterPro" id="IPR020946">
    <property type="entry name" value="Flavin_mOase-like"/>
</dbReference>
<dbReference type="PANTHER" id="PTHR43098:SF2">
    <property type="entry name" value="FAD-BINDING MONOOXYGENASE AUSB-RELATED"/>
    <property type="match status" value="1"/>
</dbReference>
<evidence type="ECO:0000313" key="9">
    <source>
        <dbReference type="Proteomes" id="UP000452235"/>
    </source>
</evidence>
<dbReference type="Pfam" id="PF13450">
    <property type="entry name" value="NAD_binding_8"/>
    <property type="match status" value="1"/>
</dbReference>
<dbReference type="Pfam" id="PF00743">
    <property type="entry name" value="FMO-like"/>
    <property type="match status" value="1"/>
</dbReference>
<dbReference type="GO" id="GO:0050661">
    <property type="term" value="F:NADP binding"/>
    <property type="evidence" value="ECO:0007669"/>
    <property type="project" value="InterPro"/>
</dbReference>